<evidence type="ECO:0000313" key="3">
    <source>
        <dbReference type="Proteomes" id="UP000280960"/>
    </source>
</evidence>
<dbReference type="EMBL" id="CP033169">
    <property type="protein sequence ID" value="AYO30692.1"/>
    <property type="molecule type" value="Genomic_DNA"/>
</dbReference>
<evidence type="ECO:0000256" key="1">
    <source>
        <dbReference type="SAM" id="Coils"/>
    </source>
</evidence>
<dbReference type="AlphaFoldDB" id="A0A3G2R5K5"/>
<dbReference type="Pfam" id="PF11382">
    <property type="entry name" value="MctB"/>
    <property type="match status" value="1"/>
</dbReference>
<proteinExistence type="predicted"/>
<accession>A0A3G2R5K5</accession>
<sequence length="251" mass="28933">MDCCDEVILIVQLETFCHFTNRSFPGPGYRYSYRITANSDEVLVEQQKKTIDSLEKDFNRIKEEKRLKEQQLQETKSRKIDEQKFLEQIYGQLFKDRLKGKKLAIIETSEPKVTENITHYLEMAGAEIVYTMSLKQNVLSDGLDNIVQVLAEEDQEGFNAIKDTGILEFCGIYEVPVDLFIVIRNDENSNTLTMASKFAEFKKAVALVQSSEVKRLDPKQIKNLVYIEDIDSIIGIYRLASFIMNQNGFSQ</sequence>
<gene>
    <name evidence="2" type="ORF">D2962_08730</name>
</gene>
<protein>
    <submittedName>
        <fullName evidence="2">Uncharacterized protein</fullName>
    </submittedName>
</protein>
<dbReference type="InterPro" id="IPR021522">
    <property type="entry name" value="MctB"/>
</dbReference>
<keyword evidence="3" id="KW-1185">Reference proteome</keyword>
<name>A0A3G2R5K5_9FIRM</name>
<evidence type="ECO:0000313" key="2">
    <source>
        <dbReference type="EMBL" id="AYO30692.1"/>
    </source>
</evidence>
<reference evidence="2 3" key="1">
    <citation type="submission" date="2018-10" db="EMBL/GenBank/DDBJ databases">
        <authorList>
            <person name="Zhang X."/>
        </authorList>
    </citation>
    <scope>NUCLEOTIDE SEQUENCE [LARGE SCALE GENOMIC DNA]</scope>
    <source>
        <strain evidence="2 3">SK-G1</strain>
    </source>
</reference>
<dbReference type="GO" id="GO:0016020">
    <property type="term" value="C:membrane"/>
    <property type="evidence" value="ECO:0007669"/>
    <property type="project" value="InterPro"/>
</dbReference>
<organism evidence="2 3">
    <name type="scientific">Biomaibacter acetigenes</name>
    <dbReference type="NCBI Taxonomy" id="2316383"/>
    <lineage>
        <taxon>Bacteria</taxon>
        <taxon>Bacillati</taxon>
        <taxon>Bacillota</taxon>
        <taxon>Clostridia</taxon>
        <taxon>Thermosediminibacterales</taxon>
        <taxon>Tepidanaerobacteraceae</taxon>
        <taxon>Biomaibacter</taxon>
    </lineage>
</organism>
<keyword evidence="1" id="KW-0175">Coiled coil</keyword>
<dbReference type="Proteomes" id="UP000280960">
    <property type="component" value="Chromosome"/>
</dbReference>
<dbReference type="GO" id="GO:0055070">
    <property type="term" value="P:copper ion homeostasis"/>
    <property type="evidence" value="ECO:0007669"/>
    <property type="project" value="InterPro"/>
</dbReference>
<dbReference type="KEGG" id="bacg:D2962_08730"/>
<feature type="coiled-coil region" evidence="1">
    <location>
        <begin position="44"/>
        <end position="78"/>
    </location>
</feature>